<evidence type="ECO:0000256" key="3">
    <source>
        <dbReference type="ARBA" id="ARBA00023274"/>
    </source>
</evidence>
<dbReference type="InterPro" id="IPR012340">
    <property type="entry name" value="NA-bd_OB-fold"/>
</dbReference>
<dbReference type="GO" id="GO:0005739">
    <property type="term" value="C:mitochondrion"/>
    <property type="evidence" value="ECO:0007669"/>
    <property type="project" value="TreeGrafter"/>
</dbReference>
<dbReference type="GO" id="GO:0005840">
    <property type="term" value="C:ribosome"/>
    <property type="evidence" value="ECO:0007669"/>
    <property type="project" value="UniProtKB-KW"/>
</dbReference>
<dbReference type="Gene3D" id="2.40.50.140">
    <property type="entry name" value="Nucleic acid-binding proteins"/>
    <property type="match status" value="1"/>
</dbReference>
<dbReference type="CDD" id="cd00364">
    <property type="entry name" value="Ribosomal_uS17"/>
    <property type="match status" value="1"/>
</dbReference>
<proteinExistence type="inferred from homology"/>
<evidence type="ECO:0000256" key="2">
    <source>
        <dbReference type="ARBA" id="ARBA00022980"/>
    </source>
</evidence>
<accession>A0A7S1X3A3</accession>
<dbReference type="NCBIfam" id="NF004123">
    <property type="entry name" value="PRK05610.1"/>
    <property type="match status" value="1"/>
</dbReference>
<dbReference type="EMBL" id="HBGG01015460">
    <property type="protein sequence ID" value="CAD9205683.1"/>
    <property type="molecule type" value="Transcribed_RNA"/>
</dbReference>
<dbReference type="PANTHER" id="PTHR10744">
    <property type="entry name" value="40S RIBOSOMAL PROTEIN S11 FAMILY MEMBER"/>
    <property type="match status" value="1"/>
</dbReference>
<dbReference type="GO" id="GO:1990904">
    <property type="term" value="C:ribonucleoprotein complex"/>
    <property type="evidence" value="ECO:0007669"/>
    <property type="project" value="UniProtKB-KW"/>
</dbReference>
<dbReference type="AlphaFoldDB" id="A0A7S1X3A3"/>
<evidence type="ECO:0000313" key="4">
    <source>
        <dbReference type="EMBL" id="CAD9205683.1"/>
    </source>
</evidence>
<protein>
    <recommendedName>
        <fullName evidence="5">30S ribosomal protein S17, chloroplastic</fullName>
    </recommendedName>
</protein>
<dbReference type="InterPro" id="IPR000266">
    <property type="entry name" value="Ribosomal_uS17"/>
</dbReference>
<reference evidence="4" key="1">
    <citation type="submission" date="2021-01" db="EMBL/GenBank/DDBJ databases">
        <authorList>
            <person name="Corre E."/>
            <person name="Pelletier E."/>
            <person name="Niang G."/>
            <person name="Scheremetjew M."/>
            <person name="Finn R."/>
            <person name="Kale V."/>
            <person name="Holt S."/>
            <person name="Cochrane G."/>
            <person name="Meng A."/>
            <person name="Brown T."/>
            <person name="Cohen L."/>
        </authorList>
    </citation>
    <scope>NUCLEOTIDE SEQUENCE</scope>
    <source>
        <strain evidence="4">PLY429</strain>
    </source>
</reference>
<dbReference type="SUPFAM" id="SSF50249">
    <property type="entry name" value="Nucleic acid-binding proteins"/>
    <property type="match status" value="1"/>
</dbReference>
<dbReference type="GO" id="GO:0003735">
    <property type="term" value="F:structural constituent of ribosome"/>
    <property type="evidence" value="ECO:0007669"/>
    <property type="project" value="InterPro"/>
</dbReference>
<keyword evidence="2" id="KW-0689">Ribosomal protein</keyword>
<dbReference type="PANTHER" id="PTHR10744:SF1">
    <property type="entry name" value="SMALL RIBOSOMAL SUBUNIT PROTEIN US17M"/>
    <property type="match status" value="1"/>
</dbReference>
<organism evidence="4">
    <name type="scientific">Tetraselmis chuii</name>
    <dbReference type="NCBI Taxonomy" id="63592"/>
    <lineage>
        <taxon>Eukaryota</taxon>
        <taxon>Viridiplantae</taxon>
        <taxon>Chlorophyta</taxon>
        <taxon>core chlorophytes</taxon>
        <taxon>Chlorodendrophyceae</taxon>
        <taxon>Chlorodendrales</taxon>
        <taxon>Chlorodendraceae</taxon>
        <taxon>Tetraselmis</taxon>
    </lineage>
</organism>
<evidence type="ECO:0000256" key="1">
    <source>
        <dbReference type="ARBA" id="ARBA00010254"/>
    </source>
</evidence>
<dbReference type="GO" id="GO:0006412">
    <property type="term" value="P:translation"/>
    <property type="evidence" value="ECO:0007669"/>
    <property type="project" value="InterPro"/>
</dbReference>
<dbReference type="Pfam" id="PF00366">
    <property type="entry name" value="Ribosomal_S17"/>
    <property type="match status" value="1"/>
</dbReference>
<comment type="similarity">
    <text evidence="1">Belongs to the universal ribosomal protein uS17 family.</text>
</comment>
<evidence type="ECO:0008006" key="5">
    <source>
        <dbReference type="Google" id="ProtNLM"/>
    </source>
</evidence>
<keyword evidence="3" id="KW-0687">Ribonucleoprotein</keyword>
<name>A0A7S1X3A3_9CHLO</name>
<gene>
    <name evidence="4" type="ORF">TCHU04912_LOCUS7919</name>
</gene>
<sequence length="101" mass="11193">MKEFVGTVVSNKMVKSVSVAVTRVMRQQGKYKDLPFKTTRKFMAHDEGNECNIGDIVRIHLCRPLSKNKSFTVTEVLQRAKIYDAQAAAAPKAHTPVTGTA</sequence>